<dbReference type="AlphaFoldDB" id="C2BHB9"/>
<evidence type="ECO:0000313" key="2">
    <source>
        <dbReference type="Proteomes" id="UP000005984"/>
    </source>
</evidence>
<protein>
    <submittedName>
        <fullName evidence="1">Uncharacterized protein</fullName>
    </submittedName>
</protein>
<evidence type="ECO:0000313" key="1">
    <source>
        <dbReference type="EMBL" id="EEI85762.1"/>
    </source>
</evidence>
<name>C2BHB9_9FIRM</name>
<dbReference type="EMBL" id="ABYO01000247">
    <property type="protein sequence ID" value="EEI85762.1"/>
    <property type="molecule type" value="Genomic_DNA"/>
</dbReference>
<sequence>MLKHSGKETVGTRILKLSLTGLFLVGKLSFYLYENGESIQEAKNLSFILII</sequence>
<gene>
    <name evidence="1" type="ORF">HMPREF0072_1739</name>
</gene>
<dbReference type="HOGENOM" id="CLU_3094937_0_0_9"/>
<dbReference type="STRING" id="525254.HMPREF0072_1739"/>
<organism evidence="1 2">
    <name type="scientific">Anaerococcus lactolyticus ATCC 51172</name>
    <dbReference type="NCBI Taxonomy" id="525254"/>
    <lineage>
        <taxon>Bacteria</taxon>
        <taxon>Bacillati</taxon>
        <taxon>Bacillota</taxon>
        <taxon>Tissierellia</taxon>
        <taxon>Tissierellales</taxon>
        <taxon>Peptoniphilaceae</taxon>
        <taxon>Anaerococcus</taxon>
    </lineage>
</organism>
<comment type="caution">
    <text evidence="1">The sequence shown here is derived from an EMBL/GenBank/DDBJ whole genome shotgun (WGS) entry which is preliminary data.</text>
</comment>
<keyword evidence="2" id="KW-1185">Reference proteome</keyword>
<dbReference type="Proteomes" id="UP000005984">
    <property type="component" value="Unassembled WGS sequence"/>
</dbReference>
<accession>C2BHB9</accession>
<reference evidence="1 2" key="1">
    <citation type="submission" date="2008-10" db="EMBL/GenBank/DDBJ databases">
        <authorList>
            <person name="Qin X."/>
            <person name="Bachman B."/>
            <person name="Battles P."/>
            <person name="Bell A."/>
            <person name="Bess C."/>
            <person name="Bickham C."/>
            <person name="Chaboub L."/>
            <person name="Chen D."/>
            <person name="Coyle M."/>
            <person name="Deiros D.R."/>
            <person name="Dinh H."/>
            <person name="Forbes L."/>
            <person name="Fowler G."/>
            <person name="Francisco L."/>
            <person name="Fu Q."/>
            <person name="Gubbala S."/>
            <person name="Hale W."/>
            <person name="Han Y."/>
            <person name="Hemphill L."/>
            <person name="Highlander S.K."/>
            <person name="Hirani K."/>
            <person name="Hogues M."/>
            <person name="Jackson L."/>
            <person name="Jakkamsetti A."/>
            <person name="Javaid M."/>
            <person name="Jiang H."/>
            <person name="Korchina V."/>
            <person name="Kovar C."/>
            <person name="Lara F."/>
            <person name="Lee S."/>
            <person name="Mata R."/>
            <person name="Mathew T."/>
            <person name="Moen C."/>
            <person name="Morales K."/>
            <person name="Munidasa M."/>
            <person name="Nazareth L."/>
            <person name="Ngo R."/>
            <person name="Nguyen L."/>
            <person name="Okwuonu G."/>
            <person name="Ongeri F."/>
            <person name="Patil S."/>
            <person name="Petrosino J."/>
            <person name="Pham C."/>
            <person name="Pham P."/>
            <person name="Pu L.-L."/>
            <person name="Puazo M."/>
            <person name="Raj R."/>
            <person name="Reid J."/>
            <person name="Rouhana J."/>
            <person name="Saada N."/>
            <person name="Shang Y."/>
            <person name="Simmons D."/>
            <person name="Thornton R."/>
            <person name="Warren J."/>
            <person name="Weissenberger G."/>
            <person name="Zhang J."/>
            <person name="Zhang L."/>
            <person name="Zhou C."/>
            <person name="Zhu D."/>
            <person name="Muzny D."/>
            <person name="Worley K."/>
            <person name="Gibbs R."/>
        </authorList>
    </citation>
    <scope>NUCLEOTIDE SEQUENCE [LARGE SCALE GENOMIC DNA]</scope>
    <source>
        <strain evidence="1 2">ATCC 51172</strain>
    </source>
</reference>
<proteinExistence type="predicted"/>